<protein>
    <submittedName>
        <fullName evidence="1">Uncharacterized protein</fullName>
    </submittedName>
</protein>
<evidence type="ECO:0000313" key="1">
    <source>
        <dbReference type="EMBL" id="KAJ4839301.1"/>
    </source>
</evidence>
<gene>
    <name evidence="1" type="ORF">Tsubulata_021903</name>
</gene>
<sequence length="84" mass="9499">MWYEELKARRDVYLQNLVNGIRLKSKNSCPSKADRTVEAGGKRPAVEDLLGMQESEPEFYTDKTMLVVGTEISAVTLEWAIHPS</sequence>
<proteinExistence type="predicted"/>
<accession>A0A9Q0FZQ5</accession>
<dbReference type="Proteomes" id="UP001141552">
    <property type="component" value="Unassembled WGS sequence"/>
</dbReference>
<evidence type="ECO:0000313" key="2">
    <source>
        <dbReference type="Proteomes" id="UP001141552"/>
    </source>
</evidence>
<organism evidence="1 2">
    <name type="scientific">Turnera subulata</name>
    <dbReference type="NCBI Taxonomy" id="218843"/>
    <lineage>
        <taxon>Eukaryota</taxon>
        <taxon>Viridiplantae</taxon>
        <taxon>Streptophyta</taxon>
        <taxon>Embryophyta</taxon>
        <taxon>Tracheophyta</taxon>
        <taxon>Spermatophyta</taxon>
        <taxon>Magnoliopsida</taxon>
        <taxon>eudicotyledons</taxon>
        <taxon>Gunneridae</taxon>
        <taxon>Pentapetalae</taxon>
        <taxon>rosids</taxon>
        <taxon>fabids</taxon>
        <taxon>Malpighiales</taxon>
        <taxon>Passifloraceae</taxon>
        <taxon>Turnera</taxon>
    </lineage>
</organism>
<dbReference type="AlphaFoldDB" id="A0A9Q0FZQ5"/>
<reference evidence="1" key="2">
    <citation type="journal article" date="2023" name="Plants (Basel)">
        <title>Annotation of the Turnera subulata (Passifloraceae) Draft Genome Reveals the S-Locus Evolved after the Divergence of Turneroideae from Passifloroideae in a Stepwise Manner.</title>
        <authorList>
            <person name="Henning P.M."/>
            <person name="Roalson E.H."/>
            <person name="Mir W."/>
            <person name="McCubbin A.G."/>
            <person name="Shore J.S."/>
        </authorList>
    </citation>
    <scope>NUCLEOTIDE SEQUENCE</scope>
    <source>
        <strain evidence="1">F60SS</strain>
    </source>
</reference>
<comment type="caution">
    <text evidence="1">The sequence shown here is derived from an EMBL/GenBank/DDBJ whole genome shotgun (WGS) entry which is preliminary data.</text>
</comment>
<keyword evidence="2" id="KW-1185">Reference proteome</keyword>
<name>A0A9Q0FZQ5_9ROSI</name>
<reference evidence="1" key="1">
    <citation type="submission" date="2022-02" db="EMBL/GenBank/DDBJ databases">
        <authorList>
            <person name="Henning P.M."/>
            <person name="McCubbin A.G."/>
            <person name="Shore J.S."/>
        </authorList>
    </citation>
    <scope>NUCLEOTIDE SEQUENCE</scope>
    <source>
        <strain evidence="1">F60SS</strain>
        <tissue evidence="1">Leaves</tissue>
    </source>
</reference>
<dbReference type="OrthoDB" id="2789670at2759"/>
<dbReference type="EMBL" id="JAKUCV010003353">
    <property type="protein sequence ID" value="KAJ4839301.1"/>
    <property type="molecule type" value="Genomic_DNA"/>
</dbReference>